<dbReference type="Proteomes" id="UP000019229">
    <property type="component" value="Chromosome"/>
</dbReference>
<dbReference type="STRING" id="743966.MYB_01185"/>
<evidence type="ECO:0000313" key="3">
    <source>
        <dbReference type="Proteomes" id="UP000019229"/>
    </source>
</evidence>
<dbReference type="eggNOG" id="COG4487">
    <property type="taxonomic scope" value="Bacteria"/>
</dbReference>
<gene>
    <name evidence="2" type="ORF">MYB_01185</name>
</gene>
<dbReference type="OrthoDB" id="3224137at2"/>
<keyword evidence="1" id="KW-0812">Transmembrane</keyword>
<evidence type="ECO:0000313" key="2">
    <source>
        <dbReference type="EMBL" id="AHH45248.1"/>
    </source>
</evidence>
<organism evidence="2 3">
    <name type="scientific">Mesomycoplasma bovoculi M165/69</name>
    <dbReference type="NCBI Taxonomy" id="743966"/>
    <lineage>
        <taxon>Bacteria</taxon>
        <taxon>Bacillati</taxon>
        <taxon>Mycoplasmatota</taxon>
        <taxon>Mycoplasmoidales</taxon>
        <taxon>Metamycoplasmataceae</taxon>
        <taxon>Mesomycoplasma</taxon>
    </lineage>
</organism>
<name>W5V0C5_9BACT</name>
<keyword evidence="1" id="KW-0472">Membrane</keyword>
<accession>W5V0C5</accession>
<feature type="transmembrane region" description="Helical" evidence="1">
    <location>
        <begin position="12"/>
        <end position="35"/>
    </location>
</feature>
<dbReference type="PATRIC" id="fig|743966.3.peg.239"/>
<dbReference type="RefSeq" id="WP_022934992.1">
    <property type="nucleotide sequence ID" value="NZ_CP007154.1"/>
</dbReference>
<proteinExistence type="predicted"/>
<dbReference type="Pfam" id="PF09903">
    <property type="entry name" value="DUF2130"/>
    <property type="match status" value="1"/>
</dbReference>
<dbReference type="AlphaFoldDB" id="W5V0C5"/>
<reference evidence="2 3" key="1">
    <citation type="journal article" date="2014" name="Genome Announc.">
        <title>Complete Genome Sequence of Mycoplasma bovoculi Strain M165/69T (ATCC 29104).</title>
        <authorList>
            <person name="Calcutt M.J."/>
            <person name="Foecking M.F."/>
        </authorList>
    </citation>
    <scope>NUCLEOTIDE SEQUENCE [LARGE SCALE GENOMIC DNA]</scope>
    <source>
        <strain evidence="2">M165/69</strain>
    </source>
</reference>
<sequence>MNQAQESIVSNTILWIVVVILIILAIIVIFLIMYINYTKKQIREDLNKQQNTNETNLTYTNSRYLNSKIIGEELEQWLYRQYQMINSNFDGKASDYRFELKKDNKSILNADETKGTKADFLYEITNNITGEVVESIIIEAKTENSIKQGNQKNKNFIEKLELDRRKKGARFAILVTELEPSEDFLVRSVSDNENIFMCRPYFFTAFLNILKSLVLQEINLKQQLMSIERIDFQKANEILNNFNIWRNEKILKEAENIKKKLDRTLSHSQKIQDIARKLEQEAEQIAKNTREILTLHANRLINNINDYHIAEKVINEIEQLGK</sequence>
<protein>
    <submittedName>
        <fullName evidence="2">Uncharacterized protein</fullName>
    </submittedName>
</protein>
<dbReference type="InterPro" id="IPR019219">
    <property type="entry name" value="DUF2130"/>
</dbReference>
<dbReference type="HOGENOM" id="CLU_862819_0_0_14"/>
<dbReference type="EMBL" id="CP007154">
    <property type="protein sequence ID" value="AHH45248.1"/>
    <property type="molecule type" value="Genomic_DNA"/>
</dbReference>
<dbReference type="KEGG" id="mbc:MYB_01185"/>
<keyword evidence="3" id="KW-1185">Reference proteome</keyword>
<keyword evidence="1" id="KW-1133">Transmembrane helix</keyword>
<evidence type="ECO:0000256" key="1">
    <source>
        <dbReference type="SAM" id="Phobius"/>
    </source>
</evidence>